<reference evidence="1 2" key="1">
    <citation type="journal article" date="2024" name="Microbiol. Immunol.">
        <title>Discovery of a novel spotted fever group Rickettsia, 'Candidatus Rickettsia kedanie,' in unfed larval chigger mites, Leptotrombidium scutellare.</title>
        <authorList>
            <person name="Ogawa M."/>
            <person name="Matsutani M."/>
            <person name="Katayama T."/>
            <person name="Takada N."/>
            <person name="Noda S."/>
            <person name="Takahashi M."/>
            <person name="Kageyama D."/>
            <person name="Hanaoka N."/>
            <person name="Ebihara H."/>
        </authorList>
    </citation>
    <scope>NUCLEOTIDE SEQUENCE [LARGE SCALE GENOMIC DNA]</scope>
    <source>
        <strain evidence="1 2">KNCP2-13</strain>
    </source>
</reference>
<proteinExistence type="predicted"/>
<sequence>MEARSTCRESKKIFEILKEYILVSAGKLLSDNISSSLIFISADKDFYNYDNYILDTKDENLKLQKINMPSDATPQGSFKEYVFWLLRSNWKFKGNNIKAGLLVALHWQDLLKDDSDKASLKTLFS</sequence>
<protein>
    <submittedName>
        <fullName evidence="1">Uncharacterized protein</fullName>
    </submittedName>
</protein>
<accession>A0ABP9U1J8</accession>
<dbReference type="EMBL" id="BAABMM010000042">
    <property type="protein sequence ID" value="GAA5253010.1"/>
    <property type="molecule type" value="Genomic_DNA"/>
</dbReference>
<dbReference type="Proteomes" id="UP001628124">
    <property type="component" value="Unassembled WGS sequence"/>
</dbReference>
<comment type="caution">
    <text evidence="1">The sequence shown here is derived from an EMBL/GenBank/DDBJ whole genome shotgun (WGS) entry which is preliminary data.</text>
</comment>
<gene>
    <name evidence="1" type="ORF">KNCP2_12980</name>
</gene>
<evidence type="ECO:0000313" key="1">
    <source>
        <dbReference type="EMBL" id="GAA5253010.1"/>
    </source>
</evidence>
<evidence type="ECO:0000313" key="2">
    <source>
        <dbReference type="Proteomes" id="UP001628124"/>
    </source>
</evidence>
<organism evidence="1 2">
    <name type="scientific">Candidatus Rickettsia kedanie</name>
    <dbReference type="NCBI Taxonomy" id="3115352"/>
    <lineage>
        <taxon>Bacteria</taxon>
        <taxon>Pseudomonadati</taxon>
        <taxon>Pseudomonadota</taxon>
        <taxon>Alphaproteobacteria</taxon>
        <taxon>Rickettsiales</taxon>
        <taxon>Rickettsiaceae</taxon>
        <taxon>Rickettsieae</taxon>
        <taxon>Rickettsia</taxon>
        <taxon>spotted fever group</taxon>
    </lineage>
</organism>
<name>A0ABP9U1J8_9RICK</name>
<keyword evidence="2" id="KW-1185">Reference proteome</keyword>